<dbReference type="PANTHER" id="PTHR30506">
    <property type="entry name" value="INNER MEMBRANE PROTEIN"/>
    <property type="match status" value="1"/>
</dbReference>
<keyword evidence="4 7" id="KW-0812">Transmembrane</keyword>
<evidence type="ECO:0000256" key="2">
    <source>
        <dbReference type="ARBA" id="ARBA00008193"/>
    </source>
</evidence>
<comment type="caution">
    <text evidence="9">The sequence shown here is derived from an EMBL/GenBank/DDBJ whole genome shotgun (WGS) entry which is preliminary data.</text>
</comment>
<keyword evidence="5 7" id="KW-1133">Transmembrane helix</keyword>
<feature type="transmembrane region" description="Helical" evidence="7">
    <location>
        <begin position="152"/>
        <end position="170"/>
    </location>
</feature>
<dbReference type="Proteomes" id="UP000603912">
    <property type="component" value="Unassembled WGS sequence"/>
</dbReference>
<comment type="similarity">
    <text evidence="2">Belongs to the UPF0126 family.</text>
</comment>
<feature type="transmembrane region" description="Helical" evidence="7">
    <location>
        <begin position="68"/>
        <end position="85"/>
    </location>
</feature>
<reference evidence="9" key="1">
    <citation type="journal article" date="2014" name="Int. J. Syst. Evol. Microbiol.">
        <title>Complete genome sequence of Corynebacterium casei LMG S-19264T (=DSM 44701T), isolated from a smear-ripened cheese.</title>
        <authorList>
            <consortium name="US DOE Joint Genome Institute (JGI-PGF)"/>
            <person name="Walter F."/>
            <person name="Albersmeier A."/>
            <person name="Kalinowski J."/>
            <person name="Ruckert C."/>
        </authorList>
    </citation>
    <scope>NUCLEOTIDE SEQUENCE</scope>
    <source>
        <strain evidence="9">CGMCC 1.12214</strain>
    </source>
</reference>
<evidence type="ECO:0000313" key="10">
    <source>
        <dbReference type="Proteomes" id="UP000603912"/>
    </source>
</evidence>
<evidence type="ECO:0000256" key="6">
    <source>
        <dbReference type="ARBA" id="ARBA00023136"/>
    </source>
</evidence>
<evidence type="ECO:0000256" key="7">
    <source>
        <dbReference type="SAM" id="Phobius"/>
    </source>
</evidence>
<keyword evidence="6 7" id="KW-0472">Membrane</keyword>
<reference evidence="9" key="2">
    <citation type="submission" date="2020-09" db="EMBL/GenBank/DDBJ databases">
        <authorList>
            <person name="Sun Q."/>
            <person name="Zhou Y."/>
        </authorList>
    </citation>
    <scope>NUCLEOTIDE SEQUENCE</scope>
    <source>
        <strain evidence="9">CGMCC 1.12214</strain>
    </source>
</reference>
<feature type="transmembrane region" description="Helical" evidence="7">
    <location>
        <begin position="176"/>
        <end position="198"/>
    </location>
</feature>
<keyword evidence="10" id="KW-1185">Reference proteome</keyword>
<accession>A0A917IBC8</accession>
<evidence type="ECO:0000313" key="9">
    <source>
        <dbReference type="EMBL" id="GGH30741.1"/>
    </source>
</evidence>
<comment type="subcellular location">
    <subcellularLocation>
        <location evidence="1">Cell membrane</location>
        <topology evidence="1">Multi-pass membrane protein</topology>
    </subcellularLocation>
</comment>
<dbReference type="EMBL" id="BMES01000002">
    <property type="protein sequence ID" value="GGH30741.1"/>
    <property type="molecule type" value="Genomic_DNA"/>
</dbReference>
<keyword evidence="3" id="KW-1003">Cell membrane</keyword>
<dbReference type="RefSeq" id="WP_210318681.1">
    <property type="nucleotide sequence ID" value="NZ_BMES01000002.1"/>
</dbReference>
<evidence type="ECO:0000256" key="3">
    <source>
        <dbReference type="ARBA" id="ARBA00022475"/>
    </source>
</evidence>
<feature type="transmembrane region" description="Helical" evidence="7">
    <location>
        <begin position="121"/>
        <end position="140"/>
    </location>
</feature>
<dbReference type="GO" id="GO:0005886">
    <property type="term" value="C:plasma membrane"/>
    <property type="evidence" value="ECO:0007669"/>
    <property type="project" value="UniProtKB-SubCell"/>
</dbReference>
<dbReference type="InterPro" id="IPR005115">
    <property type="entry name" value="Gly_transporter"/>
</dbReference>
<feature type="domain" description="Glycine transporter" evidence="8">
    <location>
        <begin position="94"/>
        <end position="166"/>
    </location>
</feature>
<feature type="transmembrane region" description="Helical" evidence="7">
    <location>
        <begin position="92"/>
        <end position="109"/>
    </location>
</feature>
<dbReference type="AlphaFoldDB" id="A0A917IBC8"/>
<name>A0A917IBC8_9HYPH</name>
<evidence type="ECO:0000259" key="8">
    <source>
        <dbReference type="Pfam" id="PF03458"/>
    </source>
</evidence>
<dbReference type="PANTHER" id="PTHR30506:SF3">
    <property type="entry name" value="UPF0126 INNER MEMBRANE PROTEIN YADS-RELATED"/>
    <property type="match status" value="1"/>
</dbReference>
<proteinExistence type="inferred from homology"/>
<organism evidence="9 10">
    <name type="scientific">Alsobacter metallidurans</name>
    <dbReference type="NCBI Taxonomy" id="340221"/>
    <lineage>
        <taxon>Bacteria</taxon>
        <taxon>Pseudomonadati</taxon>
        <taxon>Pseudomonadota</taxon>
        <taxon>Alphaproteobacteria</taxon>
        <taxon>Hyphomicrobiales</taxon>
        <taxon>Alsobacteraceae</taxon>
        <taxon>Alsobacter</taxon>
    </lineage>
</organism>
<evidence type="ECO:0000256" key="1">
    <source>
        <dbReference type="ARBA" id="ARBA00004651"/>
    </source>
</evidence>
<evidence type="ECO:0000256" key="5">
    <source>
        <dbReference type="ARBA" id="ARBA00022989"/>
    </source>
</evidence>
<feature type="domain" description="Glycine transporter" evidence="8">
    <location>
        <begin position="9"/>
        <end position="83"/>
    </location>
</feature>
<sequence length="217" mass="22621">MLFNTVATALDWLGIVVFAISGALVASRKQMDIVGFALLGVATGIGGGSLRDVLLGLTPVFWVRQPEYLLTCAAVSSVVFFTAHLAHSRYRLLLWFDALGLALFAVTGAERALGAGAAPTVAVAMGVVTATFGGVIRDVLGGEMPVVLSREVYVTAALVGAGAFVASTHLGVSREVAVAVGFTAGFLVRGAALSRGWTLPRYRGRAGRTLDEIERLD</sequence>
<protein>
    <submittedName>
        <fullName evidence="9">Membrane protein</fullName>
    </submittedName>
</protein>
<evidence type="ECO:0000256" key="4">
    <source>
        <dbReference type="ARBA" id="ARBA00022692"/>
    </source>
</evidence>
<feature type="transmembrane region" description="Helical" evidence="7">
    <location>
        <begin position="6"/>
        <end position="26"/>
    </location>
</feature>
<dbReference type="Pfam" id="PF03458">
    <property type="entry name" value="Gly_transporter"/>
    <property type="match status" value="2"/>
</dbReference>
<feature type="transmembrane region" description="Helical" evidence="7">
    <location>
        <begin position="33"/>
        <end position="62"/>
    </location>
</feature>
<gene>
    <name evidence="9" type="ORF">GCM10007036_41550</name>
</gene>